<comment type="caution">
    <text evidence="2">The sequence shown here is derived from an EMBL/GenBank/DDBJ whole genome shotgun (WGS) entry which is preliminary data.</text>
</comment>
<dbReference type="SUPFAM" id="SSF47336">
    <property type="entry name" value="ACP-like"/>
    <property type="match status" value="1"/>
</dbReference>
<protein>
    <recommendedName>
        <fullName evidence="1">Carrier domain-containing protein</fullName>
    </recommendedName>
</protein>
<dbReference type="AlphaFoldDB" id="A0A264VXA7"/>
<evidence type="ECO:0000313" key="2">
    <source>
        <dbReference type="EMBL" id="OZS75943.1"/>
    </source>
</evidence>
<dbReference type="Pfam" id="PF00550">
    <property type="entry name" value="PP-binding"/>
    <property type="match status" value="1"/>
</dbReference>
<dbReference type="GeneID" id="92272947"/>
<dbReference type="InterPro" id="IPR036736">
    <property type="entry name" value="ACP-like_sf"/>
</dbReference>
<dbReference type="InterPro" id="IPR009081">
    <property type="entry name" value="PP-bd_ACP"/>
</dbReference>
<accession>A0A264VXA7</accession>
<dbReference type="Proteomes" id="UP000216001">
    <property type="component" value="Unassembled WGS sequence"/>
</dbReference>
<proteinExistence type="predicted"/>
<feature type="domain" description="Carrier" evidence="1">
    <location>
        <begin position="24"/>
        <end position="79"/>
    </location>
</feature>
<dbReference type="EMBL" id="NOWC01000003">
    <property type="protein sequence ID" value="OZS75943.1"/>
    <property type="molecule type" value="Genomic_DNA"/>
</dbReference>
<dbReference type="Gene3D" id="1.10.1200.10">
    <property type="entry name" value="ACP-like"/>
    <property type="match status" value="1"/>
</dbReference>
<evidence type="ECO:0000259" key="1">
    <source>
        <dbReference type="Pfam" id="PF00550"/>
    </source>
</evidence>
<gene>
    <name evidence="2" type="ORF">CHI95_04345</name>
</gene>
<reference evidence="2 3" key="1">
    <citation type="submission" date="2017-07" db="EMBL/GenBank/DDBJ databases">
        <title>blaIMP-27 on transferable plasmids in Proteus mirabilis and Providencia rettgeri.</title>
        <authorList>
            <person name="Potter R."/>
        </authorList>
    </citation>
    <scope>NUCLEOTIDE SEQUENCE [LARGE SCALE GENOMIC DNA]</scope>
    <source>
        <strain evidence="2 3">PR1</strain>
    </source>
</reference>
<evidence type="ECO:0000313" key="3">
    <source>
        <dbReference type="Proteomes" id="UP000216001"/>
    </source>
</evidence>
<sequence length="83" mass="9774">MTLSTEIHWQWLFDQIHLIRTYSGITNDFTLDSALIADVHIDSLEMLELIAAIEQYTGQPISDEVWMKWYNLQDIVEYLLSVK</sequence>
<dbReference type="RefSeq" id="WP_094960855.1">
    <property type="nucleotide sequence ID" value="NZ_CP058958.1"/>
</dbReference>
<organism evidence="2 3">
    <name type="scientific">Providencia rettgeri</name>
    <dbReference type="NCBI Taxonomy" id="587"/>
    <lineage>
        <taxon>Bacteria</taxon>
        <taxon>Pseudomonadati</taxon>
        <taxon>Pseudomonadota</taxon>
        <taxon>Gammaproteobacteria</taxon>
        <taxon>Enterobacterales</taxon>
        <taxon>Morganellaceae</taxon>
        <taxon>Providencia</taxon>
    </lineage>
</organism>
<name>A0A264VXA7_PRORE</name>